<reference evidence="1 2" key="1">
    <citation type="submission" date="2019-02" db="EMBL/GenBank/DDBJ databases">
        <title>Deep-cultivation of Planctomycetes and their phenomic and genomic characterization uncovers novel biology.</title>
        <authorList>
            <person name="Wiegand S."/>
            <person name="Jogler M."/>
            <person name="Boedeker C."/>
            <person name="Pinto D."/>
            <person name="Vollmers J."/>
            <person name="Rivas-Marin E."/>
            <person name="Kohn T."/>
            <person name="Peeters S.H."/>
            <person name="Heuer A."/>
            <person name="Rast P."/>
            <person name="Oberbeckmann S."/>
            <person name="Bunk B."/>
            <person name="Jeske O."/>
            <person name="Meyerdierks A."/>
            <person name="Storesund J.E."/>
            <person name="Kallscheuer N."/>
            <person name="Luecker S."/>
            <person name="Lage O.M."/>
            <person name="Pohl T."/>
            <person name="Merkel B.J."/>
            <person name="Hornburger P."/>
            <person name="Mueller R.-W."/>
            <person name="Bruemmer F."/>
            <person name="Labrenz M."/>
            <person name="Spormann A.M."/>
            <person name="Op Den Camp H."/>
            <person name="Overmann J."/>
            <person name="Amann R."/>
            <person name="Jetten M.S.M."/>
            <person name="Mascher T."/>
            <person name="Medema M.H."/>
            <person name="Devos D.P."/>
            <person name="Kaster A.-K."/>
            <person name="Ovreas L."/>
            <person name="Rohde M."/>
            <person name="Galperin M.Y."/>
            <person name="Jogler C."/>
        </authorList>
    </citation>
    <scope>NUCLEOTIDE SEQUENCE [LARGE SCALE GENOMIC DNA]</scope>
    <source>
        <strain evidence="1 2">Pla100</strain>
    </source>
</reference>
<dbReference type="AlphaFoldDB" id="A0A5C5ZKH6"/>
<evidence type="ECO:0008006" key="3">
    <source>
        <dbReference type="Google" id="ProtNLM"/>
    </source>
</evidence>
<keyword evidence="2" id="KW-1185">Reference proteome</keyword>
<accession>A0A5C5ZKH6</accession>
<dbReference type="RefSeq" id="WP_231603715.1">
    <property type="nucleotide sequence ID" value="NZ_SJPM01000024.1"/>
</dbReference>
<proteinExistence type="predicted"/>
<dbReference type="EMBL" id="SJPM01000024">
    <property type="protein sequence ID" value="TWT87902.1"/>
    <property type="molecule type" value="Genomic_DNA"/>
</dbReference>
<evidence type="ECO:0000313" key="1">
    <source>
        <dbReference type="EMBL" id="TWT87902.1"/>
    </source>
</evidence>
<protein>
    <recommendedName>
        <fullName evidence="3">PilZ domain-containing protein</fullName>
    </recommendedName>
</protein>
<sequence>MLDLDYSSHYADLVGTTDWKIELPEDQKDFFLQSGIVSTVNPEHRASQRRIVRVRGLMILETKLPSIPRERQWLGVYTKDFSKDGCGLISPMQWFPEEIVRLILPTFWLLLKVERCRRWNRHCYDVGLALLQRHDPNPNAFI</sequence>
<organism evidence="1 2">
    <name type="scientific">Neorhodopirellula pilleata</name>
    <dbReference type="NCBI Taxonomy" id="2714738"/>
    <lineage>
        <taxon>Bacteria</taxon>
        <taxon>Pseudomonadati</taxon>
        <taxon>Planctomycetota</taxon>
        <taxon>Planctomycetia</taxon>
        <taxon>Pirellulales</taxon>
        <taxon>Pirellulaceae</taxon>
        <taxon>Neorhodopirellula</taxon>
    </lineage>
</organism>
<comment type="caution">
    <text evidence="1">The sequence shown here is derived from an EMBL/GenBank/DDBJ whole genome shotgun (WGS) entry which is preliminary data.</text>
</comment>
<dbReference type="Proteomes" id="UP000316213">
    <property type="component" value="Unassembled WGS sequence"/>
</dbReference>
<evidence type="ECO:0000313" key="2">
    <source>
        <dbReference type="Proteomes" id="UP000316213"/>
    </source>
</evidence>
<name>A0A5C5ZKH6_9BACT</name>
<gene>
    <name evidence="1" type="ORF">Pla100_58510</name>
</gene>